<dbReference type="InterPro" id="IPR001173">
    <property type="entry name" value="Glyco_trans_2-like"/>
</dbReference>
<proteinExistence type="inferred from homology"/>
<comment type="caution">
    <text evidence="5">The sequence shown here is derived from an EMBL/GenBank/DDBJ whole genome shotgun (WGS) entry which is preliminary data.</text>
</comment>
<evidence type="ECO:0000256" key="1">
    <source>
        <dbReference type="ARBA" id="ARBA00006739"/>
    </source>
</evidence>
<dbReference type="Gene3D" id="3.90.550.10">
    <property type="entry name" value="Spore Coat Polysaccharide Biosynthesis Protein SpsA, Chain A"/>
    <property type="match status" value="1"/>
</dbReference>
<dbReference type="EMBL" id="VSKN01000002">
    <property type="protein sequence ID" value="TYC17002.1"/>
    <property type="molecule type" value="Genomic_DNA"/>
</dbReference>
<name>A0ABY3MDC5_9FLAO</name>
<accession>A0ABY3MDC5</accession>
<organism evidence="5 6">
    <name type="scientific">Bizionia gelidisalsuginis</name>
    <dbReference type="NCBI Taxonomy" id="291188"/>
    <lineage>
        <taxon>Bacteria</taxon>
        <taxon>Pseudomonadati</taxon>
        <taxon>Bacteroidota</taxon>
        <taxon>Flavobacteriia</taxon>
        <taxon>Flavobacteriales</taxon>
        <taxon>Flavobacteriaceae</taxon>
        <taxon>Bizionia</taxon>
    </lineage>
</organism>
<gene>
    <name evidence="5" type="ORF">ES677_02145</name>
</gene>
<evidence type="ECO:0000313" key="5">
    <source>
        <dbReference type="EMBL" id="TYC17002.1"/>
    </source>
</evidence>
<dbReference type="RefSeq" id="WP_148380298.1">
    <property type="nucleotide sequence ID" value="NZ_VSKN01000002.1"/>
</dbReference>
<protein>
    <submittedName>
        <fullName evidence="5">Glycosyltransferase family 2 protein</fullName>
    </submittedName>
</protein>
<keyword evidence="2" id="KW-0328">Glycosyltransferase</keyword>
<evidence type="ECO:0000256" key="2">
    <source>
        <dbReference type="ARBA" id="ARBA00022676"/>
    </source>
</evidence>
<dbReference type="InterPro" id="IPR029044">
    <property type="entry name" value="Nucleotide-diphossugar_trans"/>
</dbReference>
<sequence length="518" mass="60137">MIIIYHNNGTVTRILDSEKNEELEVDRLSSISRVLLHVAEIYPNSIIVWCQEANAQYINLKYIATQFNNRYTMISFSEQNYMSDRIGYIEESPFLKINKSVKFPSWLMSSMCGAIHSQSILCFEKTLKGSEGFAYHLNAIAKLGMPLGLFCYSDPNLLFETASNKEEEGIRDTALFKFVKQHYKGIWVYLLFLNIALHEKRVLLRPLFLSLFSKKQAMELHFNQQKIISQSTIHIITEHNNYDVVIPTLGRVKYLYDVLEDLSKQTVLPTNVIIIEQDDREGAVSELQYLKTESWPFLIQHQFITQTGACNARNIALKEVKSPYVFLADDDIRFSSEVMERSIQFMRTNKYDAITLSCKRENEIDSLNTAIQWPAFGSGCSIIKTAVLKNIRFNTAFEHGFGEDSDFGAQLRRQGVDVVYFPKGRLIHLKAPIGGFRTPFQHVWNKEEIQPKPSPTVLLYQLLNNTSEQLNGYKLILFIKYYRLQHTKNPYLYFRKFKKQWAVSMHWATVLKAKYVQL</sequence>
<evidence type="ECO:0000256" key="3">
    <source>
        <dbReference type="ARBA" id="ARBA00022679"/>
    </source>
</evidence>
<reference evidence="5 6" key="1">
    <citation type="submission" date="2019-08" db="EMBL/GenBank/DDBJ databases">
        <title>Genomes of Antarctic Bizionia species.</title>
        <authorList>
            <person name="Bowman J.P."/>
        </authorList>
    </citation>
    <scope>NUCLEOTIDE SEQUENCE [LARGE SCALE GENOMIC DNA]</scope>
    <source>
        <strain evidence="5 6">IC164</strain>
    </source>
</reference>
<evidence type="ECO:0000313" key="6">
    <source>
        <dbReference type="Proteomes" id="UP000323621"/>
    </source>
</evidence>
<dbReference type="Pfam" id="PF00535">
    <property type="entry name" value="Glycos_transf_2"/>
    <property type="match status" value="1"/>
</dbReference>
<feature type="domain" description="Glycosyltransferase 2-like" evidence="4">
    <location>
        <begin position="244"/>
        <end position="370"/>
    </location>
</feature>
<comment type="similarity">
    <text evidence="1">Belongs to the glycosyltransferase 2 family.</text>
</comment>
<dbReference type="SUPFAM" id="SSF53448">
    <property type="entry name" value="Nucleotide-diphospho-sugar transferases"/>
    <property type="match status" value="1"/>
</dbReference>
<dbReference type="PANTHER" id="PTHR43179:SF12">
    <property type="entry name" value="GALACTOFURANOSYLTRANSFERASE GLFT2"/>
    <property type="match status" value="1"/>
</dbReference>
<dbReference type="Proteomes" id="UP000323621">
    <property type="component" value="Unassembled WGS sequence"/>
</dbReference>
<dbReference type="PANTHER" id="PTHR43179">
    <property type="entry name" value="RHAMNOSYLTRANSFERASE WBBL"/>
    <property type="match status" value="1"/>
</dbReference>
<dbReference type="CDD" id="cd00761">
    <property type="entry name" value="Glyco_tranf_GTA_type"/>
    <property type="match status" value="1"/>
</dbReference>
<evidence type="ECO:0000259" key="4">
    <source>
        <dbReference type="Pfam" id="PF00535"/>
    </source>
</evidence>
<keyword evidence="6" id="KW-1185">Reference proteome</keyword>
<keyword evidence="3" id="KW-0808">Transferase</keyword>